<reference evidence="2" key="1">
    <citation type="journal article" date="2020" name="New Phytol.">
        <title>Comparative genomics reveals dynamic genome evolution in host specialist ectomycorrhizal fungi.</title>
        <authorList>
            <person name="Lofgren L.A."/>
            <person name="Nguyen N.H."/>
            <person name="Vilgalys R."/>
            <person name="Ruytinx J."/>
            <person name="Liao H.L."/>
            <person name="Branco S."/>
            <person name="Kuo A."/>
            <person name="LaButti K."/>
            <person name="Lipzen A."/>
            <person name="Andreopoulos W."/>
            <person name="Pangilinan J."/>
            <person name="Riley R."/>
            <person name="Hundley H."/>
            <person name="Na H."/>
            <person name="Barry K."/>
            <person name="Grigoriev I.V."/>
            <person name="Stajich J.E."/>
            <person name="Kennedy P.G."/>
        </authorList>
    </citation>
    <scope>NUCLEOTIDE SEQUENCE</scope>
    <source>
        <strain evidence="2">FC423</strain>
    </source>
</reference>
<dbReference type="AlphaFoldDB" id="A0A9P7JU88"/>
<protein>
    <submittedName>
        <fullName evidence="2">Uncharacterized protein</fullName>
    </submittedName>
</protein>
<accession>A0A9P7JU88</accession>
<gene>
    <name evidence="2" type="ORF">F5147DRAFT_173150</name>
</gene>
<evidence type="ECO:0000313" key="3">
    <source>
        <dbReference type="Proteomes" id="UP000823399"/>
    </source>
</evidence>
<dbReference type="OrthoDB" id="10336131at2759"/>
<name>A0A9P7JU88_9AGAM</name>
<comment type="caution">
    <text evidence="2">The sequence shown here is derived from an EMBL/GenBank/DDBJ whole genome shotgun (WGS) entry which is preliminary data.</text>
</comment>
<evidence type="ECO:0000256" key="1">
    <source>
        <dbReference type="SAM" id="MobiDB-lite"/>
    </source>
</evidence>
<dbReference type="GeneID" id="64690648"/>
<dbReference type="EMBL" id="JABBWM010000027">
    <property type="protein sequence ID" value="KAG2108502.1"/>
    <property type="molecule type" value="Genomic_DNA"/>
</dbReference>
<proteinExistence type="predicted"/>
<feature type="region of interest" description="Disordered" evidence="1">
    <location>
        <begin position="207"/>
        <end position="226"/>
    </location>
</feature>
<keyword evidence="3" id="KW-1185">Reference proteome</keyword>
<dbReference type="RefSeq" id="XP_041292947.1">
    <property type="nucleotide sequence ID" value="XM_041428389.1"/>
</dbReference>
<dbReference type="Proteomes" id="UP000823399">
    <property type="component" value="Unassembled WGS sequence"/>
</dbReference>
<organism evidence="2 3">
    <name type="scientific">Suillus discolor</name>
    <dbReference type="NCBI Taxonomy" id="1912936"/>
    <lineage>
        <taxon>Eukaryota</taxon>
        <taxon>Fungi</taxon>
        <taxon>Dikarya</taxon>
        <taxon>Basidiomycota</taxon>
        <taxon>Agaricomycotina</taxon>
        <taxon>Agaricomycetes</taxon>
        <taxon>Agaricomycetidae</taxon>
        <taxon>Boletales</taxon>
        <taxon>Suillineae</taxon>
        <taxon>Suillaceae</taxon>
        <taxon>Suillus</taxon>
    </lineage>
</organism>
<evidence type="ECO:0000313" key="2">
    <source>
        <dbReference type="EMBL" id="KAG2108502.1"/>
    </source>
</evidence>
<sequence length="226" mass="25578">MMFADLALTGLQFTSTCSHFARFRMAHQCHQGDHVERRGDKYQDEDTYISSIEMSFFEFCRLEAWPLSCGVCGQLCQRQIIYRAGVQMRPHHLDTNLSPPTSGRIPPAKSDKYGADSAKEWSLPKSAGWFLLSTVGTMVRGTPPCDFHSGNLVTSCSGVIVLMIEAETRTCGVGQPYDNWSNTKKGNNAREPYRAFRKLRIIGEVNHSREPRMIRQGNHSSDRKDR</sequence>